<keyword evidence="2 6" id="KW-0812">Transmembrane</keyword>
<organism evidence="7 8">
    <name type="scientific">Coniochaeta hoffmannii</name>
    <dbReference type="NCBI Taxonomy" id="91930"/>
    <lineage>
        <taxon>Eukaryota</taxon>
        <taxon>Fungi</taxon>
        <taxon>Dikarya</taxon>
        <taxon>Ascomycota</taxon>
        <taxon>Pezizomycotina</taxon>
        <taxon>Sordariomycetes</taxon>
        <taxon>Sordariomycetidae</taxon>
        <taxon>Coniochaetales</taxon>
        <taxon>Coniochaetaceae</taxon>
        <taxon>Coniochaeta</taxon>
    </lineage>
</organism>
<name>A0AA38SIC6_9PEZI</name>
<feature type="transmembrane region" description="Helical" evidence="6">
    <location>
        <begin position="163"/>
        <end position="187"/>
    </location>
</feature>
<proteinExistence type="predicted"/>
<feature type="transmembrane region" description="Helical" evidence="6">
    <location>
        <begin position="58"/>
        <end position="76"/>
    </location>
</feature>
<feature type="transmembrane region" description="Helical" evidence="6">
    <location>
        <begin position="88"/>
        <end position="115"/>
    </location>
</feature>
<protein>
    <submittedName>
        <fullName evidence="7">Lipase 2</fullName>
    </submittedName>
</protein>
<evidence type="ECO:0000256" key="1">
    <source>
        <dbReference type="ARBA" id="ARBA00004141"/>
    </source>
</evidence>
<dbReference type="Pfam" id="PF04479">
    <property type="entry name" value="RTA1"/>
    <property type="match status" value="1"/>
</dbReference>
<keyword evidence="3 6" id="KW-1133">Transmembrane helix</keyword>
<dbReference type="InterPro" id="IPR007568">
    <property type="entry name" value="RTA1"/>
</dbReference>
<reference evidence="7" key="1">
    <citation type="submission" date="2022-07" db="EMBL/GenBank/DDBJ databases">
        <title>Fungi with potential for degradation of polypropylene.</title>
        <authorList>
            <person name="Gostincar C."/>
        </authorList>
    </citation>
    <scope>NUCLEOTIDE SEQUENCE</scope>
    <source>
        <strain evidence="7">EXF-13287</strain>
    </source>
</reference>
<feature type="transmembrane region" description="Helical" evidence="6">
    <location>
        <begin position="251"/>
        <end position="269"/>
    </location>
</feature>
<dbReference type="EMBL" id="JANBVN010000027">
    <property type="protein sequence ID" value="KAJ9161123.1"/>
    <property type="molecule type" value="Genomic_DNA"/>
</dbReference>
<dbReference type="Proteomes" id="UP001174691">
    <property type="component" value="Unassembled WGS sequence"/>
</dbReference>
<feature type="region of interest" description="Disordered" evidence="5">
    <location>
        <begin position="403"/>
        <end position="444"/>
    </location>
</feature>
<sequence>MGASGDCTTHGTCPLENGFLSSPPSIAGSVVFIVAFAVLIPINFFTGTRYNTPLYSSTIIAGLLFEVAGYVGRVVLNSNVASVSSFVIYMLGTIMGPTFITSAVYQILSHVVVLYGSHFTLISRPAYFGVLFLVLDLVTLVLQAAGIALAATGSSQAEMAKGINVLLAGLAMQLASSALFLATYWYFVYKLHHRRYVLDPTFRDIYLSPKFRTFLLCMQLSTLLILARTAVRFASLVRGLSNPLNQSQPLTLVLDGVLILIAAAILASLPPGSAFRSAWHATSPQPFFFFSSRPRSSGRRNGYRRPANISLPVPAPPPLPHAYSPGSPPYHPVGGSSPGYPVSPPLPTPPLHTFTPRSPPYHPLVGHNQHGPVSPPYYSMVGQQQQQQQVVGPVKTSPGFARAPYGHAPGTVPSPGHSGGRQGFVPSHRRQQASTSLVNSDALW</sequence>
<feature type="compositionally biased region" description="Polar residues" evidence="5">
    <location>
        <begin position="432"/>
        <end position="444"/>
    </location>
</feature>
<comment type="subcellular location">
    <subcellularLocation>
        <location evidence="1">Membrane</location>
        <topology evidence="1">Multi-pass membrane protein</topology>
    </subcellularLocation>
</comment>
<dbReference type="GO" id="GO:0000324">
    <property type="term" value="C:fungal-type vacuole"/>
    <property type="evidence" value="ECO:0007669"/>
    <property type="project" value="TreeGrafter"/>
</dbReference>
<feature type="transmembrane region" description="Helical" evidence="6">
    <location>
        <begin position="213"/>
        <end position="231"/>
    </location>
</feature>
<evidence type="ECO:0000313" key="7">
    <source>
        <dbReference type="EMBL" id="KAJ9161123.1"/>
    </source>
</evidence>
<evidence type="ECO:0000256" key="5">
    <source>
        <dbReference type="SAM" id="MobiDB-lite"/>
    </source>
</evidence>
<dbReference type="PANTHER" id="PTHR31465:SF9">
    <property type="entry name" value="SPHINGOID LONG-CHAIN BASE TRANSPORTER RSB1"/>
    <property type="match status" value="1"/>
</dbReference>
<dbReference type="GO" id="GO:0005886">
    <property type="term" value="C:plasma membrane"/>
    <property type="evidence" value="ECO:0007669"/>
    <property type="project" value="TreeGrafter"/>
</dbReference>
<evidence type="ECO:0000256" key="3">
    <source>
        <dbReference type="ARBA" id="ARBA00022989"/>
    </source>
</evidence>
<keyword evidence="4 6" id="KW-0472">Membrane</keyword>
<evidence type="ECO:0000256" key="2">
    <source>
        <dbReference type="ARBA" id="ARBA00022692"/>
    </source>
</evidence>
<evidence type="ECO:0000256" key="4">
    <source>
        <dbReference type="ARBA" id="ARBA00023136"/>
    </source>
</evidence>
<feature type="region of interest" description="Disordered" evidence="5">
    <location>
        <begin position="322"/>
        <end position="346"/>
    </location>
</feature>
<evidence type="ECO:0000256" key="6">
    <source>
        <dbReference type="SAM" id="Phobius"/>
    </source>
</evidence>
<feature type="compositionally biased region" description="Pro residues" evidence="5">
    <location>
        <begin position="322"/>
        <end position="331"/>
    </location>
</feature>
<evidence type="ECO:0000313" key="8">
    <source>
        <dbReference type="Proteomes" id="UP001174691"/>
    </source>
</evidence>
<dbReference type="AlphaFoldDB" id="A0AA38SIC6"/>
<dbReference type="PANTHER" id="PTHR31465">
    <property type="entry name" value="PROTEIN RTA1-RELATED"/>
    <property type="match status" value="1"/>
</dbReference>
<accession>A0AA38SIC6</accession>
<feature type="transmembrane region" description="Helical" evidence="6">
    <location>
        <begin position="26"/>
        <end position="46"/>
    </location>
</feature>
<keyword evidence="8" id="KW-1185">Reference proteome</keyword>
<gene>
    <name evidence="7" type="ORF">NKR19_g2667</name>
</gene>
<comment type="caution">
    <text evidence="7">The sequence shown here is derived from an EMBL/GenBank/DDBJ whole genome shotgun (WGS) entry which is preliminary data.</text>
</comment>
<feature type="transmembrane region" description="Helical" evidence="6">
    <location>
        <begin position="127"/>
        <end position="151"/>
    </location>
</feature>